<evidence type="ECO:0000313" key="1">
    <source>
        <dbReference type="EMBL" id="VAW52536.1"/>
    </source>
</evidence>
<name>A0A3B0X702_9ZZZZ</name>
<protein>
    <submittedName>
        <fullName evidence="1">Uncharacterized protein</fullName>
    </submittedName>
</protein>
<proteinExistence type="predicted"/>
<gene>
    <name evidence="1" type="ORF">MNBD_GAMMA06-623</name>
</gene>
<dbReference type="EMBL" id="UOFD01000048">
    <property type="protein sequence ID" value="VAW52536.1"/>
    <property type="molecule type" value="Genomic_DNA"/>
</dbReference>
<organism evidence="1">
    <name type="scientific">hydrothermal vent metagenome</name>
    <dbReference type="NCBI Taxonomy" id="652676"/>
    <lineage>
        <taxon>unclassified sequences</taxon>
        <taxon>metagenomes</taxon>
        <taxon>ecological metagenomes</taxon>
    </lineage>
</organism>
<feature type="non-terminal residue" evidence="1">
    <location>
        <position position="63"/>
    </location>
</feature>
<dbReference type="AlphaFoldDB" id="A0A3B0X702"/>
<reference evidence="1" key="1">
    <citation type="submission" date="2018-06" db="EMBL/GenBank/DDBJ databases">
        <authorList>
            <person name="Zhirakovskaya E."/>
        </authorList>
    </citation>
    <scope>NUCLEOTIDE SEQUENCE</scope>
</reference>
<accession>A0A3B0X702</accession>
<sequence>MLAPLRSVFATQFMTCNMDVDMASTMQLANGHHQHMMKATQVKISQVETSQVETSQVEMAQAK</sequence>